<comment type="caution">
    <text evidence="1">The sequence shown here is derived from an EMBL/GenBank/DDBJ whole genome shotgun (WGS) entry which is preliminary data.</text>
</comment>
<organism evidence="1 2">
    <name type="scientific">Arctium lappa</name>
    <name type="common">Greater burdock</name>
    <name type="synonym">Lappa major</name>
    <dbReference type="NCBI Taxonomy" id="4217"/>
    <lineage>
        <taxon>Eukaryota</taxon>
        <taxon>Viridiplantae</taxon>
        <taxon>Streptophyta</taxon>
        <taxon>Embryophyta</taxon>
        <taxon>Tracheophyta</taxon>
        <taxon>Spermatophyta</taxon>
        <taxon>Magnoliopsida</taxon>
        <taxon>eudicotyledons</taxon>
        <taxon>Gunneridae</taxon>
        <taxon>Pentapetalae</taxon>
        <taxon>asterids</taxon>
        <taxon>campanulids</taxon>
        <taxon>Asterales</taxon>
        <taxon>Asteraceae</taxon>
        <taxon>Carduoideae</taxon>
        <taxon>Cardueae</taxon>
        <taxon>Arctiinae</taxon>
        <taxon>Arctium</taxon>
    </lineage>
</organism>
<dbReference type="Proteomes" id="UP001055879">
    <property type="component" value="Linkage Group LG12"/>
</dbReference>
<keyword evidence="2" id="KW-1185">Reference proteome</keyword>
<reference evidence="2" key="1">
    <citation type="journal article" date="2022" name="Mol. Ecol. Resour.">
        <title>The genomes of chicory, endive, great burdock and yacon provide insights into Asteraceae palaeo-polyploidization history and plant inulin production.</title>
        <authorList>
            <person name="Fan W."/>
            <person name="Wang S."/>
            <person name="Wang H."/>
            <person name="Wang A."/>
            <person name="Jiang F."/>
            <person name="Liu H."/>
            <person name="Zhao H."/>
            <person name="Xu D."/>
            <person name="Zhang Y."/>
        </authorList>
    </citation>
    <scope>NUCLEOTIDE SEQUENCE [LARGE SCALE GENOMIC DNA]</scope>
    <source>
        <strain evidence="2">cv. Niubang</strain>
    </source>
</reference>
<proteinExistence type="predicted"/>
<dbReference type="EMBL" id="CM042058">
    <property type="protein sequence ID" value="KAI3685781.1"/>
    <property type="molecule type" value="Genomic_DNA"/>
</dbReference>
<name>A0ACB8YKZ3_ARCLA</name>
<accession>A0ACB8YKZ3</accession>
<gene>
    <name evidence="1" type="ORF">L6452_35039</name>
</gene>
<evidence type="ECO:0000313" key="1">
    <source>
        <dbReference type="EMBL" id="KAI3685781.1"/>
    </source>
</evidence>
<reference evidence="1 2" key="2">
    <citation type="journal article" date="2022" name="Mol. Ecol. Resour.">
        <title>The genomes of chicory, endive, great burdock and yacon provide insights into Asteraceae paleo-polyploidization history and plant inulin production.</title>
        <authorList>
            <person name="Fan W."/>
            <person name="Wang S."/>
            <person name="Wang H."/>
            <person name="Wang A."/>
            <person name="Jiang F."/>
            <person name="Liu H."/>
            <person name="Zhao H."/>
            <person name="Xu D."/>
            <person name="Zhang Y."/>
        </authorList>
    </citation>
    <scope>NUCLEOTIDE SEQUENCE [LARGE SCALE GENOMIC DNA]</scope>
    <source>
        <strain evidence="2">cv. Niubang</strain>
    </source>
</reference>
<evidence type="ECO:0000313" key="2">
    <source>
        <dbReference type="Proteomes" id="UP001055879"/>
    </source>
</evidence>
<protein>
    <submittedName>
        <fullName evidence="1">Uncharacterized protein</fullName>
    </submittedName>
</protein>
<sequence length="795" mass="91432">MEEKAEYILKIITEDGDSFRVRAEQYYRKRPEIVNFVEDTFREYRALAERYDHLSKDLQSANRTIAMFFPERVQMSIDDEDYEEFASSLEENDQNKIPSSSPLPPLPEAPAVPKMENVVHQAMIKKKSKMPTKMMSKRGLIKMGVDGNASGVSKSSGLSKDEALDEIDKLQKDILGLQTEKEFVKSSYENALIKYWEIENNVTEIHARICSLQDEFGVGAVIEETDAQTLMSSSALKTCEETLEKLKNKQQRFKKEATTEHKRVDDIRKKFEALIASNKESSNSDSKQPTEHVKDKKAKIEEKQHKIEGNMENSDQESGILEGETVCKSDQKEGELSIEDKKARIKEEILGKNGSITISEVAEKIEQLVDKVFDLETEVTSQAALVMRLRLENDELHEQIQRLEQEKETLEDDSNNMKLKIKRLEEELKRVQNLDQKVKGQNVRLETGFDEASVDLDYLSKELLTAQPDEKIPEDDDENGSGSEKGHDLDLDEKDKKWREIIDQDDHFKGSTQNPNENYENPNQENENPNEKDEDGDLKLQDKGMEGRKDGEWTKIVVKKEQDFDDINGEEDDQPNWNLIFSYGVEDREKMLLEEYTTTLRNYKQVKKKLNEIEKRNRANTFRSAVQVKMLRTANHSKDAQIKAFSEILEDDLQHRLASLSDIQDELLNLKKDDSSKGEKILETAKFQGEVLNMKQENVKILEELQAASERVKKILVDMEKTLGILDEELGESNKKKTSRSSSKIPLKSFLFGVKLRKRKSSLLKSMSPSLKRRYSKLQEQAPTPTTETETAPPR</sequence>